<dbReference type="Pfam" id="PF26466">
    <property type="entry name" value="DNA_primase_lrg_N"/>
    <property type="match status" value="1"/>
</dbReference>
<dbReference type="GO" id="GO:0006269">
    <property type="term" value="P:DNA replication, synthesis of primer"/>
    <property type="evidence" value="ECO:0007669"/>
    <property type="project" value="UniProtKB-KW"/>
</dbReference>
<dbReference type="InterPro" id="IPR007238">
    <property type="entry name" value="DNA_primase_lsu_euk/arc"/>
</dbReference>
<organism evidence="9 10">
    <name type="scientific">Diabrotica balteata</name>
    <name type="common">Banded cucumber beetle</name>
    <dbReference type="NCBI Taxonomy" id="107213"/>
    <lineage>
        <taxon>Eukaryota</taxon>
        <taxon>Metazoa</taxon>
        <taxon>Ecdysozoa</taxon>
        <taxon>Arthropoda</taxon>
        <taxon>Hexapoda</taxon>
        <taxon>Insecta</taxon>
        <taxon>Pterygota</taxon>
        <taxon>Neoptera</taxon>
        <taxon>Endopterygota</taxon>
        <taxon>Coleoptera</taxon>
        <taxon>Polyphaga</taxon>
        <taxon>Cucujiformia</taxon>
        <taxon>Chrysomeloidea</taxon>
        <taxon>Chrysomelidae</taxon>
        <taxon>Galerucinae</taxon>
        <taxon>Diabroticina</taxon>
        <taxon>Diabroticites</taxon>
        <taxon>Diabrotica</taxon>
    </lineage>
</organism>
<dbReference type="PANTHER" id="PTHR10537">
    <property type="entry name" value="DNA PRIMASE LARGE SUBUNIT"/>
    <property type="match status" value="1"/>
</dbReference>
<evidence type="ECO:0000256" key="3">
    <source>
        <dbReference type="ARBA" id="ARBA00022515"/>
    </source>
</evidence>
<keyword evidence="7" id="KW-0411">Iron-sulfur</keyword>
<sequence>MSLNVYRKYPESCSSLSTIEKVCSDRIKLYKIFEAAKYNRLEVGTLQWSNYIISKIQEVELKSYYVLLGLELQYSMLKAKREDNLAHWMVGLSYSATKEQINLFINWELQWFHLLFSNLSKSKRDAFLIGNNFICEHLGPVNKLLLYDKLIQCTEVTENDFDSTKFYKTEFYKVPDLVRKKQILLDKGLAIFPEDNIVYYVKSKLCNEFSLQLEFQKKVVPNVGKYQFLIEDLPKYIPRLLGCELDGVYLRNIDQIADNHFPLCMQNLHHTLRTNHHLKYEGKMQYGVFLYWLGLPYKDAITFWKDEFTQGITEDLFNRKYLYLFQHQYGKTGRKEPYEQFYCSKILEYSPLPSQHHGCPFKHWSKSILFERLESEVSCITDIEDLVTQKEYQKACTTYLCKSRKVPQHVLNLELDVIESPIQYVNQSFKALDVLDVIFDSDENILNI</sequence>
<accession>A0A9N9XHW0</accession>
<evidence type="ECO:0000256" key="2">
    <source>
        <dbReference type="ARBA" id="ARBA00022485"/>
    </source>
</evidence>
<evidence type="ECO:0000313" key="10">
    <source>
        <dbReference type="Proteomes" id="UP001153709"/>
    </source>
</evidence>
<gene>
    <name evidence="9" type="ORF">DIABBA_LOCUS12760</name>
</gene>
<dbReference type="Gene3D" id="1.20.930.80">
    <property type="match status" value="1"/>
</dbReference>
<keyword evidence="3" id="KW-0639">Primosome</keyword>
<keyword evidence="5" id="KW-0479">Metal-binding</keyword>
<evidence type="ECO:0000256" key="6">
    <source>
        <dbReference type="ARBA" id="ARBA00023004"/>
    </source>
</evidence>
<protein>
    <recommendedName>
        <fullName evidence="8">DNA primase large subunit C-terminal domain-containing protein</fullName>
    </recommendedName>
</protein>
<dbReference type="AlphaFoldDB" id="A0A9N9XHW0"/>
<keyword evidence="6" id="KW-0408">Iron</keyword>
<evidence type="ECO:0000259" key="8">
    <source>
        <dbReference type="Pfam" id="PF04104"/>
    </source>
</evidence>
<name>A0A9N9XHW0_DIABA</name>
<dbReference type="GO" id="GO:0005658">
    <property type="term" value="C:alpha DNA polymerase:primase complex"/>
    <property type="evidence" value="ECO:0007669"/>
    <property type="project" value="TreeGrafter"/>
</dbReference>
<dbReference type="Proteomes" id="UP001153709">
    <property type="component" value="Chromosome 8"/>
</dbReference>
<evidence type="ECO:0000256" key="1">
    <source>
        <dbReference type="ARBA" id="ARBA00001966"/>
    </source>
</evidence>
<dbReference type="PANTHER" id="PTHR10537:SF3">
    <property type="entry name" value="DNA PRIMASE LARGE SUBUNIT"/>
    <property type="match status" value="1"/>
</dbReference>
<dbReference type="GO" id="GO:0006270">
    <property type="term" value="P:DNA replication initiation"/>
    <property type="evidence" value="ECO:0007669"/>
    <property type="project" value="TreeGrafter"/>
</dbReference>
<proteinExistence type="predicted"/>
<dbReference type="Pfam" id="PF04104">
    <property type="entry name" value="DNA_primase_lrg"/>
    <property type="match status" value="1"/>
</dbReference>
<dbReference type="OrthoDB" id="421393at2759"/>
<dbReference type="EMBL" id="OU898283">
    <property type="protein sequence ID" value="CAG9840061.1"/>
    <property type="molecule type" value="Genomic_DNA"/>
</dbReference>
<evidence type="ECO:0000313" key="9">
    <source>
        <dbReference type="EMBL" id="CAG9840061.1"/>
    </source>
</evidence>
<dbReference type="GO" id="GO:0051539">
    <property type="term" value="F:4 iron, 4 sulfur cluster binding"/>
    <property type="evidence" value="ECO:0007669"/>
    <property type="project" value="UniProtKB-KW"/>
</dbReference>
<keyword evidence="2" id="KW-0004">4Fe-4S</keyword>
<comment type="cofactor">
    <cofactor evidence="1">
        <name>[4Fe-4S] cluster</name>
        <dbReference type="ChEBI" id="CHEBI:49883"/>
    </cofactor>
</comment>
<evidence type="ECO:0000256" key="7">
    <source>
        <dbReference type="ARBA" id="ARBA00023014"/>
    </source>
</evidence>
<dbReference type="GO" id="GO:0046872">
    <property type="term" value="F:metal ion binding"/>
    <property type="evidence" value="ECO:0007669"/>
    <property type="project" value="UniProtKB-KW"/>
</dbReference>
<evidence type="ECO:0000256" key="4">
    <source>
        <dbReference type="ARBA" id="ARBA00022705"/>
    </source>
</evidence>
<dbReference type="InterPro" id="IPR058560">
    <property type="entry name" value="DNA_primase_C"/>
</dbReference>
<evidence type="ECO:0000256" key="5">
    <source>
        <dbReference type="ARBA" id="ARBA00022723"/>
    </source>
</evidence>
<keyword evidence="10" id="KW-1185">Reference proteome</keyword>
<keyword evidence="4" id="KW-0235">DNA replication</keyword>
<feature type="domain" description="DNA primase large subunit C-terminal" evidence="8">
    <location>
        <begin position="254"/>
        <end position="424"/>
    </location>
</feature>
<reference evidence="9" key="1">
    <citation type="submission" date="2022-01" db="EMBL/GenBank/DDBJ databases">
        <authorList>
            <person name="King R."/>
        </authorList>
    </citation>
    <scope>NUCLEOTIDE SEQUENCE</scope>
</reference>